<keyword evidence="1" id="KW-1133">Transmembrane helix</keyword>
<reference evidence="3" key="1">
    <citation type="journal article" date="2005" name="Nature">
        <title>The map-based sequence of the rice genome.</title>
        <authorList>
            <consortium name="International rice genome sequencing project (IRGSP)"/>
            <person name="Matsumoto T."/>
            <person name="Wu J."/>
            <person name="Kanamori H."/>
            <person name="Katayose Y."/>
            <person name="Fujisawa M."/>
            <person name="Namiki N."/>
            <person name="Mizuno H."/>
            <person name="Yamamoto K."/>
            <person name="Antonio B.A."/>
            <person name="Baba T."/>
            <person name="Sakata K."/>
            <person name="Nagamura Y."/>
            <person name="Aoki H."/>
            <person name="Arikawa K."/>
            <person name="Arita K."/>
            <person name="Bito T."/>
            <person name="Chiden Y."/>
            <person name="Fujitsuka N."/>
            <person name="Fukunaka R."/>
            <person name="Hamada M."/>
            <person name="Harada C."/>
            <person name="Hayashi A."/>
            <person name="Hijishita S."/>
            <person name="Honda M."/>
            <person name="Hosokawa S."/>
            <person name="Ichikawa Y."/>
            <person name="Idonuma A."/>
            <person name="Iijima M."/>
            <person name="Ikeda M."/>
            <person name="Ikeno M."/>
            <person name="Ito K."/>
            <person name="Ito S."/>
            <person name="Ito T."/>
            <person name="Ito Y."/>
            <person name="Ito Y."/>
            <person name="Iwabuchi A."/>
            <person name="Kamiya K."/>
            <person name="Karasawa W."/>
            <person name="Kurita K."/>
            <person name="Katagiri S."/>
            <person name="Kikuta A."/>
            <person name="Kobayashi H."/>
            <person name="Kobayashi N."/>
            <person name="Machita K."/>
            <person name="Maehara T."/>
            <person name="Masukawa M."/>
            <person name="Mizubayashi T."/>
            <person name="Mukai Y."/>
            <person name="Nagasaki H."/>
            <person name="Nagata Y."/>
            <person name="Naito S."/>
            <person name="Nakashima M."/>
            <person name="Nakama Y."/>
            <person name="Nakamichi Y."/>
            <person name="Nakamura M."/>
            <person name="Meguro A."/>
            <person name="Negishi M."/>
            <person name="Ohta I."/>
            <person name="Ohta T."/>
            <person name="Okamoto M."/>
            <person name="Ono N."/>
            <person name="Saji S."/>
            <person name="Sakaguchi M."/>
            <person name="Sakai K."/>
            <person name="Shibata M."/>
            <person name="Shimokawa T."/>
            <person name="Song J."/>
            <person name="Takazaki Y."/>
            <person name="Terasawa K."/>
            <person name="Tsugane M."/>
            <person name="Tsuji K."/>
            <person name="Ueda S."/>
            <person name="Waki K."/>
            <person name="Yamagata H."/>
            <person name="Yamamoto M."/>
            <person name="Yamamoto S."/>
            <person name="Yamane H."/>
            <person name="Yoshiki S."/>
            <person name="Yoshihara R."/>
            <person name="Yukawa K."/>
            <person name="Zhong H."/>
            <person name="Yano M."/>
            <person name="Yuan Q."/>
            <person name="Ouyang S."/>
            <person name="Liu J."/>
            <person name="Jones K.M."/>
            <person name="Gansberger K."/>
            <person name="Moffat K."/>
            <person name="Hill J."/>
            <person name="Bera J."/>
            <person name="Fadrosh D."/>
            <person name="Jin S."/>
            <person name="Johri S."/>
            <person name="Kim M."/>
            <person name="Overton L."/>
            <person name="Reardon M."/>
            <person name="Tsitrin T."/>
            <person name="Vuong H."/>
            <person name="Weaver B."/>
            <person name="Ciecko A."/>
            <person name="Tallon L."/>
            <person name="Jackson J."/>
            <person name="Pai G."/>
            <person name="Aken S.V."/>
            <person name="Utterback T."/>
            <person name="Reidmuller S."/>
            <person name="Feldblyum T."/>
            <person name="Hsiao J."/>
            <person name="Zismann V."/>
            <person name="Iobst S."/>
            <person name="de Vazeille A.R."/>
            <person name="Buell C.R."/>
            <person name="Ying K."/>
            <person name="Li Y."/>
            <person name="Lu T."/>
            <person name="Huang Y."/>
            <person name="Zhao Q."/>
            <person name="Feng Q."/>
            <person name="Zhang L."/>
            <person name="Zhu J."/>
            <person name="Weng Q."/>
            <person name="Mu J."/>
            <person name="Lu Y."/>
            <person name="Fan D."/>
            <person name="Liu Y."/>
            <person name="Guan J."/>
            <person name="Zhang Y."/>
            <person name="Yu S."/>
            <person name="Liu X."/>
            <person name="Zhang Y."/>
            <person name="Hong G."/>
            <person name="Han B."/>
            <person name="Choisne N."/>
            <person name="Demange N."/>
            <person name="Orjeda G."/>
            <person name="Samain S."/>
            <person name="Cattolico L."/>
            <person name="Pelletier E."/>
            <person name="Couloux A."/>
            <person name="Segurens B."/>
            <person name="Wincker P."/>
            <person name="D'Hont A."/>
            <person name="Scarpelli C."/>
            <person name="Weissenbach J."/>
            <person name="Salanoubat M."/>
            <person name="Quetier F."/>
            <person name="Yu Y."/>
            <person name="Kim H.R."/>
            <person name="Rambo T."/>
            <person name="Currie J."/>
            <person name="Collura K."/>
            <person name="Luo M."/>
            <person name="Yang T."/>
            <person name="Ammiraju J.S.S."/>
            <person name="Engler F."/>
            <person name="Soderlund C."/>
            <person name="Wing R.A."/>
            <person name="Palmer L.E."/>
            <person name="de la Bastide M."/>
            <person name="Spiegel L."/>
            <person name="Nascimento L."/>
            <person name="Zutavern T."/>
            <person name="O'Shaughnessy A."/>
            <person name="Dike S."/>
            <person name="Dedhia N."/>
            <person name="Preston R."/>
            <person name="Balija V."/>
            <person name="McCombie W.R."/>
            <person name="Chow T."/>
            <person name="Chen H."/>
            <person name="Chung M."/>
            <person name="Chen C."/>
            <person name="Shaw J."/>
            <person name="Wu H."/>
            <person name="Hsiao K."/>
            <person name="Chao Y."/>
            <person name="Chu M."/>
            <person name="Cheng C."/>
            <person name="Hour A."/>
            <person name="Lee P."/>
            <person name="Lin S."/>
            <person name="Lin Y."/>
            <person name="Liou J."/>
            <person name="Liu S."/>
            <person name="Hsing Y."/>
            <person name="Raghuvanshi S."/>
            <person name="Mohanty A."/>
            <person name="Bharti A.K."/>
            <person name="Gaur A."/>
            <person name="Gupta V."/>
            <person name="Kumar D."/>
            <person name="Ravi V."/>
            <person name="Vij S."/>
            <person name="Kapur A."/>
            <person name="Khurana P."/>
            <person name="Khurana P."/>
            <person name="Khurana J.P."/>
            <person name="Tyagi A.K."/>
            <person name="Gaikwad K."/>
            <person name="Singh A."/>
            <person name="Dalal V."/>
            <person name="Srivastava S."/>
            <person name="Dixit A."/>
            <person name="Pal A.K."/>
            <person name="Ghazi I.A."/>
            <person name="Yadav M."/>
            <person name="Pandit A."/>
            <person name="Bhargava A."/>
            <person name="Sureshbabu K."/>
            <person name="Batra K."/>
            <person name="Sharma T.R."/>
            <person name="Mohapatra T."/>
            <person name="Singh N.K."/>
            <person name="Messing J."/>
            <person name="Nelson A.B."/>
            <person name="Fuks G."/>
            <person name="Kavchok S."/>
            <person name="Keizer G."/>
            <person name="Linton E."/>
            <person name="Llaca V."/>
            <person name="Song R."/>
            <person name="Tanyolac B."/>
            <person name="Young S."/>
            <person name="Ho-Il K."/>
            <person name="Hahn J.H."/>
            <person name="Sangsakoo G."/>
            <person name="Vanavichit A."/>
            <person name="de Mattos Luiz.A.T."/>
            <person name="Zimmer P.D."/>
            <person name="Malone G."/>
            <person name="Dellagostin O."/>
            <person name="de Oliveira A.C."/>
            <person name="Bevan M."/>
            <person name="Bancroft I."/>
            <person name="Minx P."/>
            <person name="Cordum H."/>
            <person name="Wilson R."/>
            <person name="Cheng Z."/>
            <person name="Jin W."/>
            <person name="Jiang J."/>
            <person name="Leong S.A."/>
            <person name="Iwama H."/>
            <person name="Gojobori T."/>
            <person name="Itoh T."/>
            <person name="Niimura Y."/>
            <person name="Fujii Y."/>
            <person name="Habara T."/>
            <person name="Sakai H."/>
            <person name="Sato Y."/>
            <person name="Wilson G."/>
            <person name="Kumar K."/>
            <person name="McCouch S."/>
            <person name="Juretic N."/>
            <person name="Hoen D."/>
            <person name="Wright S."/>
            <person name="Bruskiewich R."/>
            <person name="Bureau T."/>
            <person name="Miyao A."/>
            <person name="Hirochika H."/>
            <person name="Nishikawa T."/>
            <person name="Kadowaki K."/>
            <person name="Sugiura M."/>
            <person name="Burr B."/>
            <person name="Sasaki T."/>
        </authorList>
    </citation>
    <scope>NUCLEOTIDE SEQUENCE [LARGE SCALE GENOMIC DNA]</scope>
    <source>
        <strain evidence="3">cv. Nipponbare</strain>
    </source>
</reference>
<gene>
    <name evidence="2" type="ordered locus">Os12g0265201</name>
    <name evidence="2" type="ORF">OSNPB_120265201</name>
</gene>
<keyword evidence="3" id="KW-1185">Reference proteome</keyword>
<accession>A0A0N7KTU7</accession>
<dbReference type="AlphaFoldDB" id="A0A0N7KTU7"/>
<protein>
    <submittedName>
        <fullName evidence="2">Os12g0265201 protein</fullName>
    </submittedName>
</protein>
<evidence type="ECO:0000313" key="3">
    <source>
        <dbReference type="Proteomes" id="UP000059680"/>
    </source>
</evidence>
<proteinExistence type="predicted"/>
<dbReference type="Proteomes" id="UP000059680">
    <property type="component" value="Chromosome 12"/>
</dbReference>
<reference evidence="2 3" key="2">
    <citation type="journal article" date="2013" name="Plant Cell Physiol.">
        <title>Rice Annotation Project Database (RAP-DB): an integrative and interactive database for rice genomics.</title>
        <authorList>
            <person name="Sakai H."/>
            <person name="Lee S.S."/>
            <person name="Tanaka T."/>
            <person name="Numa H."/>
            <person name="Kim J."/>
            <person name="Kawahara Y."/>
            <person name="Wakimoto H."/>
            <person name="Yang C.C."/>
            <person name="Iwamoto M."/>
            <person name="Abe T."/>
            <person name="Yamada Y."/>
            <person name="Muto A."/>
            <person name="Inokuchi H."/>
            <person name="Ikemura T."/>
            <person name="Matsumoto T."/>
            <person name="Sasaki T."/>
            <person name="Itoh T."/>
        </authorList>
    </citation>
    <scope>NUCLEOTIDE SEQUENCE [LARGE SCALE GENOMIC DNA]</scope>
    <source>
        <strain evidence="3">cv. Nipponbare</strain>
    </source>
</reference>
<keyword evidence="1" id="KW-0812">Transmembrane</keyword>
<keyword evidence="1" id="KW-0472">Membrane</keyword>
<dbReference type="InParanoid" id="A0A0N7KTU7"/>
<feature type="non-terminal residue" evidence="2">
    <location>
        <position position="1"/>
    </location>
</feature>
<dbReference type="Gramene" id="Os12t0265201-01">
    <property type="protein sequence ID" value="Os12t0265201-01"/>
    <property type="gene ID" value="Os12g0265201"/>
</dbReference>
<organism evidence="2 3">
    <name type="scientific">Oryza sativa subsp. japonica</name>
    <name type="common">Rice</name>
    <dbReference type="NCBI Taxonomy" id="39947"/>
    <lineage>
        <taxon>Eukaryota</taxon>
        <taxon>Viridiplantae</taxon>
        <taxon>Streptophyta</taxon>
        <taxon>Embryophyta</taxon>
        <taxon>Tracheophyta</taxon>
        <taxon>Spermatophyta</taxon>
        <taxon>Magnoliopsida</taxon>
        <taxon>Liliopsida</taxon>
        <taxon>Poales</taxon>
        <taxon>Poaceae</taxon>
        <taxon>BOP clade</taxon>
        <taxon>Oryzoideae</taxon>
        <taxon>Oryzeae</taxon>
        <taxon>Oryzinae</taxon>
        <taxon>Oryza</taxon>
        <taxon>Oryza sativa</taxon>
    </lineage>
</organism>
<dbReference type="EMBL" id="AP014968">
    <property type="protein sequence ID" value="BAT16610.1"/>
    <property type="molecule type" value="Genomic_DNA"/>
</dbReference>
<evidence type="ECO:0000256" key="1">
    <source>
        <dbReference type="SAM" id="Phobius"/>
    </source>
</evidence>
<feature type="transmembrane region" description="Helical" evidence="1">
    <location>
        <begin position="12"/>
        <end position="29"/>
    </location>
</feature>
<sequence>IKTPIKITGTKYSLHLFLIVIFSNLKNLFFDRHILIQQLIILMAFLDLMRDSLFFHIRLATWASRNVNINKSLVYEE</sequence>
<name>A0A0N7KTU7_ORYSJ</name>
<evidence type="ECO:0000313" key="2">
    <source>
        <dbReference type="EMBL" id="BAT16610.1"/>
    </source>
</evidence>
<reference evidence="2 3" key="3">
    <citation type="journal article" date="2013" name="Rice">
        <title>Improvement of the Oryza sativa Nipponbare reference genome using next generation sequence and optical map data.</title>
        <authorList>
            <person name="Kawahara Y."/>
            <person name="de la Bastide M."/>
            <person name="Hamilton J.P."/>
            <person name="Kanamori H."/>
            <person name="McCombie W.R."/>
            <person name="Ouyang S."/>
            <person name="Schwartz D.C."/>
            <person name="Tanaka T."/>
            <person name="Wu J."/>
            <person name="Zhou S."/>
            <person name="Childs K.L."/>
            <person name="Davidson R.M."/>
            <person name="Lin H."/>
            <person name="Quesada-Ocampo L."/>
            <person name="Vaillancourt B."/>
            <person name="Sakai H."/>
            <person name="Lee S.S."/>
            <person name="Kim J."/>
            <person name="Numa H."/>
            <person name="Itoh T."/>
            <person name="Buell C.R."/>
            <person name="Matsumoto T."/>
        </authorList>
    </citation>
    <scope>NUCLEOTIDE SEQUENCE [LARGE SCALE GENOMIC DNA]</scope>
    <source>
        <strain evidence="3">cv. Nipponbare</strain>
    </source>
</reference>
<dbReference type="PaxDb" id="39947-A0A0N7KTU7"/>